<dbReference type="RefSeq" id="WP_035123491.1">
    <property type="nucleotide sequence ID" value="NZ_JRHH01000001.1"/>
</dbReference>
<dbReference type="Proteomes" id="UP000029554">
    <property type="component" value="Unassembled WGS sequence"/>
</dbReference>
<gene>
    <name evidence="1" type="ORF">LG45_00910</name>
</gene>
<dbReference type="STRING" id="1453498.LG45_00910"/>
<sequence>MKIKTKIEKVKIDYKGKKVTADKLTITSEIPIDIDTAWSKVQTSALLNFVTKGKVRFKPTGGEFPKIWKEGNTVTTKMLVYGCIPFGGLHSLYFEKIDDKNKILKTQEWDDAAKVWNHKITLKKITDFTIMYEDEIVIYGGILTGLITWWAKSFYRHRQNRWQLVAKELVIG</sequence>
<dbReference type="eggNOG" id="ENOG503324B">
    <property type="taxonomic scope" value="Bacteria"/>
</dbReference>
<protein>
    <recommendedName>
        <fullName evidence="3">SRPBCC domain-containing protein</fullName>
    </recommendedName>
</protein>
<dbReference type="AlphaFoldDB" id="A0A095SXR4"/>
<proteinExistence type="predicted"/>
<accession>A0A095SXR4</accession>
<evidence type="ECO:0000313" key="1">
    <source>
        <dbReference type="EMBL" id="KGD69367.1"/>
    </source>
</evidence>
<organism evidence="1 2">
    <name type="scientific">Flavobacterium aquatile LMG 4008 = ATCC 11947</name>
    <dbReference type="NCBI Taxonomy" id="1453498"/>
    <lineage>
        <taxon>Bacteria</taxon>
        <taxon>Pseudomonadati</taxon>
        <taxon>Bacteroidota</taxon>
        <taxon>Flavobacteriia</taxon>
        <taxon>Flavobacteriales</taxon>
        <taxon>Flavobacteriaceae</taxon>
        <taxon>Flavobacterium</taxon>
    </lineage>
</organism>
<dbReference type="OrthoDB" id="7428016at2"/>
<evidence type="ECO:0000313" key="2">
    <source>
        <dbReference type="Proteomes" id="UP000029554"/>
    </source>
</evidence>
<dbReference type="EMBL" id="JRHH01000001">
    <property type="protein sequence ID" value="KGD69367.1"/>
    <property type="molecule type" value="Genomic_DNA"/>
</dbReference>
<comment type="caution">
    <text evidence="1">The sequence shown here is derived from an EMBL/GenBank/DDBJ whole genome shotgun (WGS) entry which is preliminary data.</text>
</comment>
<name>A0A095SXR4_9FLAO</name>
<evidence type="ECO:0008006" key="3">
    <source>
        <dbReference type="Google" id="ProtNLM"/>
    </source>
</evidence>
<reference evidence="1 2" key="1">
    <citation type="submission" date="2014-09" db="EMBL/GenBank/DDBJ databases">
        <title>Whole Genome Shotgun of Flavobacterium aquatile LMG 4008.</title>
        <authorList>
            <person name="Gale A.N."/>
            <person name="Pipes S.E."/>
            <person name="Newman J.D."/>
        </authorList>
    </citation>
    <scope>NUCLEOTIDE SEQUENCE [LARGE SCALE GENOMIC DNA]</scope>
    <source>
        <strain evidence="1 2">LMG 4008</strain>
    </source>
</reference>
<keyword evidence="2" id="KW-1185">Reference proteome</keyword>